<protein>
    <submittedName>
        <fullName evidence="1">Uncharacterized protein</fullName>
    </submittedName>
</protein>
<comment type="caution">
    <text evidence="1">The sequence shown here is derived from an EMBL/GenBank/DDBJ whole genome shotgun (WGS) entry which is preliminary data.</text>
</comment>
<keyword evidence="2" id="KW-1185">Reference proteome</keyword>
<name>A0A6M0QTQ5_9RHOB</name>
<sequence>MFLLLPLLVAAVFLYLWLSRRNSTLTRVCRWRQERAAGQWRCAACGAVQTGDVAPRDCLRLRN</sequence>
<evidence type="ECO:0000313" key="2">
    <source>
        <dbReference type="Proteomes" id="UP000477782"/>
    </source>
</evidence>
<organism evidence="1 2">
    <name type="scientific">Tabrizicola oligotrophica</name>
    <dbReference type="NCBI Taxonomy" id="2710650"/>
    <lineage>
        <taxon>Bacteria</taxon>
        <taxon>Pseudomonadati</taxon>
        <taxon>Pseudomonadota</taxon>
        <taxon>Alphaproteobacteria</taxon>
        <taxon>Rhodobacterales</taxon>
        <taxon>Paracoccaceae</taxon>
        <taxon>Tabrizicola</taxon>
    </lineage>
</organism>
<dbReference type="Proteomes" id="UP000477782">
    <property type="component" value="Unassembled WGS sequence"/>
</dbReference>
<dbReference type="EMBL" id="JAAIVJ010000005">
    <property type="protein sequence ID" value="NEY90777.1"/>
    <property type="molecule type" value="Genomic_DNA"/>
</dbReference>
<proteinExistence type="predicted"/>
<evidence type="ECO:0000313" key="1">
    <source>
        <dbReference type="EMBL" id="NEY90777.1"/>
    </source>
</evidence>
<accession>A0A6M0QTQ5</accession>
<gene>
    <name evidence="1" type="ORF">G4Z14_10760</name>
</gene>
<dbReference type="AlphaFoldDB" id="A0A6M0QTQ5"/>
<reference evidence="1 2" key="1">
    <citation type="submission" date="2020-02" db="EMBL/GenBank/DDBJ databases">
        <authorList>
            <person name="Chen W.-M."/>
        </authorList>
    </citation>
    <scope>NUCLEOTIDE SEQUENCE [LARGE SCALE GENOMIC DNA]</scope>
    <source>
        <strain evidence="1 2">KMS-5</strain>
    </source>
</reference>
<dbReference type="RefSeq" id="WP_164625561.1">
    <property type="nucleotide sequence ID" value="NZ_JAAIVJ010000005.1"/>
</dbReference>